<reference evidence="3 4" key="1">
    <citation type="submission" date="2010-10" db="EMBL/GenBank/DDBJ databases">
        <title>Complete sequence of Mesorhizobium opportunistum WSM2075.</title>
        <authorList>
            <consortium name="US DOE Joint Genome Institute"/>
            <person name="Lucas S."/>
            <person name="Copeland A."/>
            <person name="Lapidus A."/>
            <person name="Cheng J.-F."/>
            <person name="Bruce D."/>
            <person name="Goodwin L."/>
            <person name="Pitluck S."/>
            <person name="Chertkov O."/>
            <person name="Misra M."/>
            <person name="Detter J.C."/>
            <person name="Han C."/>
            <person name="Tapia R."/>
            <person name="Land M."/>
            <person name="Hauser L."/>
            <person name="Kyrpides N."/>
            <person name="Ovchinnikova G."/>
            <person name="Mavrommatis K.M."/>
            <person name="Tiwari R.P."/>
            <person name="Howieson J.G."/>
            <person name="O'Hara G.W."/>
            <person name="Nandasena K.G."/>
            <person name="Woyke T."/>
        </authorList>
    </citation>
    <scope>NUCLEOTIDE SEQUENCE [LARGE SCALE GENOMIC DNA]</scope>
    <source>
        <strain evidence="4">LMG 24607 / HAMBI 3007 / WSM2075</strain>
    </source>
</reference>
<feature type="domain" description="EAL" evidence="1">
    <location>
        <begin position="262"/>
        <end position="516"/>
    </location>
</feature>
<dbReference type="eggNOG" id="COG5001">
    <property type="taxonomic scope" value="Bacteria"/>
</dbReference>
<dbReference type="InterPro" id="IPR035919">
    <property type="entry name" value="EAL_sf"/>
</dbReference>
<name>F7Y124_MESOW</name>
<proteinExistence type="predicted"/>
<dbReference type="InterPro" id="IPR043128">
    <property type="entry name" value="Rev_trsase/Diguanyl_cyclase"/>
</dbReference>
<dbReference type="SMART" id="SM00052">
    <property type="entry name" value="EAL"/>
    <property type="match status" value="1"/>
</dbReference>
<dbReference type="Pfam" id="PF00990">
    <property type="entry name" value="GGDEF"/>
    <property type="match status" value="1"/>
</dbReference>
<evidence type="ECO:0000313" key="4">
    <source>
        <dbReference type="Proteomes" id="UP000001623"/>
    </source>
</evidence>
<dbReference type="SUPFAM" id="SSF141868">
    <property type="entry name" value="EAL domain-like"/>
    <property type="match status" value="1"/>
</dbReference>
<dbReference type="InterPro" id="IPR000160">
    <property type="entry name" value="GGDEF_dom"/>
</dbReference>
<dbReference type="Gene3D" id="3.20.20.450">
    <property type="entry name" value="EAL domain"/>
    <property type="match status" value="1"/>
</dbReference>
<organism evidence="3 4">
    <name type="scientific">Mesorhizobium opportunistum (strain LMG 24607 / HAMBI 3007 / WSM2075)</name>
    <dbReference type="NCBI Taxonomy" id="536019"/>
    <lineage>
        <taxon>Bacteria</taxon>
        <taxon>Pseudomonadati</taxon>
        <taxon>Pseudomonadota</taxon>
        <taxon>Alphaproteobacteria</taxon>
        <taxon>Hyphomicrobiales</taxon>
        <taxon>Phyllobacteriaceae</taxon>
        <taxon>Mesorhizobium</taxon>
    </lineage>
</organism>
<dbReference type="PROSITE" id="PS50887">
    <property type="entry name" value="GGDEF"/>
    <property type="match status" value="1"/>
</dbReference>
<dbReference type="InterPro" id="IPR001633">
    <property type="entry name" value="EAL_dom"/>
</dbReference>
<dbReference type="Pfam" id="PF00563">
    <property type="entry name" value="EAL"/>
    <property type="match status" value="1"/>
</dbReference>
<dbReference type="PANTHER" id="PTHR44757">
    <property type="entry name" value="DIGUANYLATE CYCLASE DGCP"/>
    <property type="match status" value="1"/>
</dbReference>
<accession>F7Y124</accession>
<dbReference type="CDD" id="cd01949">
    <property type="entry name" value="GGDEF"/>
    <property type="match status" value="1"/>
</dbReference>
<dbReference type="STRING" id="536019.Mesop_3797"/>
<feature type="domain" description="GGDEF" evidence="2">
    <location>
        <begin position="120"/>
        <end position="253"/>
    </location>
</feature>
<dbReference type="EMBL" id="CP002279">
    <property type="protein sequence ID" value="AEH88237.1"/>
    <property type="molecule type" value="Genomic_DNA"/>
</dbReference>
<dbReference type="CDD" id="cd01948">
    <property type="entry name" value="EAL"/>
    <property type="match status" value="1"/>
</dbReference>
<evidence type="ECO:0000259" key="2">
    <source>
        <dbReference type="PROSITE" id="PS50887"/>
    </source>
</evidence>
<gene>
    <name evidence="3" type="ordered locus">Mesop_3797</name>
</gene>
<dbReference type="SUPFAM" id="SSF55073">
    <property type="entry name" value="Nucleotide cyclase"/>
    <property type="match status" value="1"/>
</dbReference>
<dbReference type="Proteomes" id="UP000001623">
    <property type="component" value="Chromosome"/>
</dbReference>
<dbReference type="HOGENOM" id="CLU_000445_70_50_5"/>
<dbReference type="Gene3D" id="3.30.70.270">
    <property type="match status" value="1"/>
</dbReference>
<dbReference type="KEGG" id="mop:Mesop_3797"/>
<evidence type="ECO:0000313" key="3">
    <source>
        <dbReference type="EMBL" id="AEH88237.1"/>
    </source>
</evidence>
<protein>
    <submittedName>
        <fullName evidence="3">Diguanylate cyclase/phosphodiesterase</fullName>
    </submittedName>
</protein>
<dbReference type="RefSeq" id="WP_013894921.1">
    <property type="nucleotide sequence ID" value="NC_015675.1"/>
</dbReference>
<dbReference type="PROSITE" id="PS50883">
    <property type="entry name" value="EAL"/>
    <property type="match status" value="1"/>
</dbReference>
<dbReference type="InterPro" id="IPR052155">
    <property type="entry name" value="Biofilm_reg_signaling"/>
</dbReference>
<dbReference type="NCBIfam" id="TIGR00254">
    <property type="entry name" value="GGDEF"/>
    <property type="match status" value="1"/>
</dbReference>
<dbReference type="PANTHER" id="PTHR44757:SF2">
    <property type="entry name" value="BIOFILM ARCHITECTURE MAINTENANCE PROTEIN MBAA"/>
    <property type="match status" value="1"/>
</dbReference>
<dbReference type="AlphaFoldDB" id="F7Y124"/>
<dbReference type="SMART" id="SM00267">
    <property type="entry name" value="GGDEF"/>
    <property type="match status" value="1"/>
</dbReference>
<evidence type="ECO:0000259" key="1">
    <source>
        <dbReference type="PROSITE" id="PS50883"/>
    </source>
</evidence>
<sequence>MTVAEKQPLLADLLQAAPFGLTVLSQAGDVVYANRAGTIAAGNITPAKDLIVDGRVIRTLRFDVADQEAPLTVALSLDVTDQCELENDLFQQAFFDELTGLPNRALMERSFTDLIGADSAPFALAFIDLDGFKHINDYYGHTVGDLLLGKIATRLSGYLRPTDMLVRIGGDEFVLLISPVGAMEELASDIERVSQSLKEPFYADGFEIFSSASIGVSLYPKDGTTFDLLRTNADSAMYRSKGSAKGSVKFFDRSMEHAIAERTRLEQRLRFAIRDKRLCCAYQPKVDFRSGTTVGVEVLLRWRDEDGVIQAPGDFIELALELGLMNEVTHLILTETIDSVDRINDAFGHEASISINVAAKQAGDPRFMRSLIDSIDAIGYPDRFMLELTEEAFLAKSNFQDRILPMIREIGARVSIDDFGVGYSSLSALADITADEIKVDRSFITDVHRRPRSQSILKAIESLGQLLGMSVIVEGVETFEELTYLLAATRISCAQGYYFGKPLLLEDLKPAYGLGNDSRAILPTRGTPVTRIASARASHSR</sequence>
<dbReference type="InterPro" id="IPR029787">
    <property type="entry name" value="Nucleotide_cyclase"/>
</dbReference>